<dbReference type="PANTHER" id="PTHR43881">
    <property type="entry name" value="GAMMA-GLUTAMYLTRANSPEPTIDASE (AFU_ORTHOLOGUE AFUA_4G13580)"/>
    <property type="match status" value="1"/>
</dbReference>
<dbReference type="InterPro" id="IPR052896">
    <property type="entry name" value="GGT-like_enzyme"/>
</dbReference>
<keyword evidence="1" id="KW-0808">Transferase</keyword>
<dbReference type="SUPFAM" id="SSF56235">
    <property type="entry name" value="N-terminal nucleophile aminohydrolases (Ntn hydrolases)"/>
    <property type="match status" value="1"/>
</dbReference>
<evidence type="ECO:0000313" key="1">
    <source>
        <dbReference type="EMBL" id="CAA9545672.1"/>
    </source>
</evidence>
<dbReference type="Gene3D" id="3.60.20.40">
    <property type="match status" value="1"/>
</dbReference>
<dbReference type="PANTHER" id="PTHR43881:SF1">
    <property type="entry name" value="GAMMA-GLUTAMYLTRANSPEPTIDASE (AFU_ORTHOLOGUE AFUA_4G13580)"/>
    <property type="match status" value="1"/>
</dbReference>
<keyword evidence="1" id="KW-0012">Acyltransferase</keyword>
<organism evidence="1">
    <name type="scientific">uncultured Thermomicrobiales bacterium</name>
    <dbReference type="NCBI Taxonomy" id="1645740"/>
    <lineage>
        <taxon>Bacteria</taxon>
        <taxon>Pseudomonadati</taxon>
        <taxon>Thermomicrobiota</taxon>
        <taxon>Thermomicrobia</taxon>
        <taxon>Thermomicrobiales</taxon>
        <taxon>environmental samples</taxon>
    </lineage>
</organism>
<proteinExistence type="predicted"/>
<dbReference type="EMBL" id="CADCWM010000124">
    <property type="protein sequence ID" value="CAA9545672.1"/>
    <property type="molecule type" value="Genomic_DNA"/>
</dbReference>
<dbReference type="EC" id="2.3.2.2" evidence="1"/>
<dbReference type="InterPro" id="IPR043137">
    <property type="entry name" value="GGT_ssub_C"/>
</dbReference>
<dbReference type="Pfam" id="PF01019">
    <property type="entry name" value="G_glu_transpept"/>
    <property type="match status" value="1"/>
</dbReference>
<sequence length="95" mass="10330">LDHGSTPQEAVEAPRWRHRGIGTESTVPHGLDDVLVIEERFPPAVREDLARRGHTLEIIGPWEATGSAVVIQRDPATGALMGGADPRRDAYAIGW</sequence>
<accession>A0A6J4UDY6</accession>
<feature type="non-terminal residue" evidence="1">
    <location>
        <position position="1"/>
    </location>
</feature>
<dbReference type="InterPro" id="IPR029055">
    <property type="entry name" value="Ntn_hydrolases_N"/>
</dbReference>
<gene>
    <name evidence="1" type="ORF">AVDCRST_MAG88-382</name>
</gene>
<dbReference type="GO" id="GO:0103068">
    <property type="term" value="F:leukotriene C4 gamma-glutamyl transferase activity"/>
    <property type="evidence" value="ECO:0007669"/>
    <property type="project" value="UniProtKB-EC"/>
</dbReference>
<name>A0A6J4UDY6_9BACT</name>
<reference evidence="1" key="1">
    <citation type="submission" date="2020-02" db="EMBL/GenBank/DDBJ databases">
        <authorList>
            <person name="Meier V. D."/>
        </authorList>
    </citation>
    <scope>NUCLEOTIDE SEQUENCE</scope>
    <source>
        <strain evidence="1">AVDCRST_MAG88</strain>
    </source>
</reference>
<dbReference type="AlphaFoldDB" id="A0A6J4UDY6"/>
<protein>
    <submittedName>
        <fullName evidence="1">Gamma-glutamyltranspeptidase</fullName>
        <ecNumber evidence="1">2.3.2.2</ecNumber>
    </submittedName>
</protein>